<dbReference type="InterPro" id="IPR029044">
    <property type="entry name" value="Nucleotide-diphossugar_trans"/>
</dbReference>
<organism evidence="6">
    <name type="scientific">Desulfobacca acetoxidans</name>
    <dbReference type="NCBI Taxonomy" id="60893"/>
    <lineage>
        <taxon>Bacteria</taxon>
        <taxon>Pseudomonadati</taxon>
        <taxon>Thermodesulfobacteriota</taxon>
        <taxon>Desulfobaccia</taxon>
        <taxon>Desulfobaccales</taxon>
        <taxon>Desulfobaccaceae</taxon>
        <taxon>Desulfobacca</taxon>
    </lineage>
</organism>
<keyword evidence="4" id="KW-0812">Transmembrane</keyword>
<keyword evidence="2" id="KW-0328">Glycosyltransferase</keyword>
<keyword evidence="4" id="KW-1133">Transmembrane helix</keyword>
<feature type="transmembrane region" description="Helical" evidence="4">
    <location>
        <begin position="303"/>
        <end position="327"/>
    </location>
</feature>
<evidence type="ECO:0000259" key="5">
    <source>
        <dbReference type="Pfam" id="PF00535"/>
    </source>
</evidence>
<dbReference type="GO" id="GO:0016757">
    <property type="term" value="F:glycosyltransferase activity"/>
    <property type="evidence" value="ECO:0007669"/>
    <property type="project" value="UniProtKB-KW"/>
</dbReference>
<name>A0A7C3Z0Q0_9BACT</name>
<evidence type="ECO:0000256" key="3">
    <source>
        <dbReference type="ARBA" id="ARBA00022679"/>
    </source>
</evidence>
<dbReference type="InterPro" id="IPR001173">
    <property type="entry name" value="Glyco_trans_2-like"/>
</dbReference>
<proteinExistence type="inferred from homology"/>
<keyword evidence="3 6" id="KW-0808">Transferase</keyword>
<dbReference type="PANTHER" id="PTHR43630">
    <property type="entry name" value="POLY-BETA-1,6-N-ACETYL-D-GLUCOSAMINE SYNTHASE"/>
    <property type="match status" value="1"/>
</dbReference>
<evidence type="ECO:0000256" key="2">
    <source>
        <dbReference type="ARBA" id="ARBA00022676"/>
    </source>
</evidence>
<comment type="similarity">
    <text evidence="1">Belongs to the glycosyltransferase 2 family.</text>
</comment>
<comment type="caution">
    <text evidence="6">The sequence shown here is derived from an EMBL/GenBank/DDBJ whole genome shotgun (WGS) entry which is preliminary data.</text>
</comment>
<feature type="transmembrane region" description="Helical" evidence="4">
    <location>
        <begin position="277"/>
        <end position="297"/>
    </location>
</feature>
<dbReference type="AlphaFoldDB" id="A0A7C3Z0Q0"/>
<dbReference type="SUPFAM" id="SSF53448">
    <property type="entry name" value="Nucleotide-diphospho-sugar transferases"/>
    <property type="match status" value="1"/>
</dbReference>
<feature type="transmembrane region" description="Helical" evidence="4">
    <location>
        <begin position="251"/>
        <end position="270"/>
    </location>
</feature>
<dbReference type="PANTHER" id="PTHR43630:SF1">
    <property type="entry name" value="POLY-BETA-1,6-N-ACETYL-D-GLUCOSAMINE SYNTHASE"/>
    <property type="match status" value="1"/>
</dbReference>
<feature type="domain" description="Glycosyltransferase 2-like" evidence="5">
    <location>
        <begin position="9"/>
        <end position="178"/>
    </location>
</feature>
<dbReference type="Pfam" id="PF00535">
    <property type="entry name" value="Glycos_transf_2"/>
    <property type="match status" value="1"/>
</dbReference>
<protein>
    <submittedName>
        <fullName evidence="6">Glycosyltransferase</fullName>
    </submittedName>
</protein>
<dbReference type="Gene3D" id="3.90.550.10">
    <property type="entry name" value="Spore Coat Polysaccharide Biosynthesis Protein SpsA, Chain A"/>
    <property type="match status" value="1"/>
</dbReference>
<evidence type="ECO:0000313" key="6">
    <source>
        <dbReference type="EMBL" id="HGF33185.1"/>
    </source>
</evidence>
<evidence type="ECO:0000256" key="1">
    <source>
        <dbReference type="ARBA" id="ARBA00006739"/>
    </source>
</evidence>
<dbReference type="EMBL" id="DTMF01000056">
    <property type="protein sequence ID" value="HGF33185.1"/>
    <property type="molecule type" value="Genomic_DNA"/>
</dbReference>
<reference evidence="6" key="1">
    <citation type="journal article" date="2020" name="mSystems">
        <title>Genome- and Community-Level Interaction Insights into Carbon Utilization and Element Cycling Functions of Hydrothermarchaeota in Hydrothermal Sediment.</title>
        <authorList>
            <person name="Zhou Z."/>
            <person name="Liu Y."/>
            <person name="Xu W."/>
            <person name="Pan J."/>
            <person name="Luo Z.H."/>
            <person name="Li M."/>
        </authorList>
    </citation>
    <scope>NUCLEOTIDE SEQUENCE [LARGE SCALE GENOMIC DNA]</scope>
    <source>
        <strain evidence="6">SpSt-897</strain>
    </source>
</reference>
<dbReference type="CDD" id="cd02525">
    <property type="entry name" value="Succinoglycan_BP_ExoA"/>
    <property type="match status" value="1"/>
</dbReference>
<accession>A0A7C3Z0Q0</accession>
<gene>
    <name evidence="6" type="ORF">ENW96_02205</name>
</gene>
<keyword evidence="4" id="KW-0472">Membrane</keyword>
<evidence type="ECO:0000256" key="4">
    <source>
        <dbReference type="SAM" id="Phobius"/>
    </source>
</evidence>
<sequence length="347" mass="38613">MVEGTRFISVIMPCREEEKYIAKALASILANDYPRERLEVLVVDGMSTDRTREIVADFARNHSCIRLLDNPRRITPAALNIGIAQAQGDIIVRVDAHSTYPPNYLSSLVAWQEKTGADNVGGIWRILPGSDNPLAQAIAIGLAHPFGVGNAHYRIGAAEPRWVDTVPFGAYRREVFDRSGLFDEDQVRTEDDEFNLRLRKSGGRSLLVPEIVIDYYARESLAKLWRMYYYYGYFKPLVARKLGLVLSLRHVIPSLFLLTLALSGIAGWWVPGLGRLGFLALVAYILADIGFAGTAGWRPGLAVAAWLALVFPTLHFSYGLGFLKGFLDFYILRKKTARGGKGVPLAR</sequence>